<evidence type="ECO:0000313" key="2">
    <source>
        <dbReference type="Proteomes" id="UP000197098"/>
    </source>
</evidence>
<reference evidence="1 2" key="1">
    <citation type="submission" date="2017-06" db="EMBL/GenBank/DDBJ databases">
        <title>Origin of plasmid-mediated fosfomycin resistance gene fosA3.</title>
        <authorList>
            <person name="Ito R."/>
            <person name="Pacey M.P."/>
            <person name="Doi Y."/>
        </authorList>
    </citation>
    <scope>NUCLEOTIDE SEQUENCE [LARGE SCALE GENOMIC DNA]</scope>
    <source>
        <strain evidence="1 2">YDC799</strain>
    </source>
</reference>
<dbReference type="Proteomes" id="UP000197098">
    <property type="component" value="Chromosome"/>
</dbReference>
<sequence>MVKSLSVMGITDSDFPMSSITGRANLLLTTSIGGGVYAGIKKPSARQRVLHANGEGKLFPLDRGWRLTADVIHHAGNAVHFVDDAVRHAA</sequence>
<organism evidence="1 2">
    <name type="scientific">Kluyvera genomosp. 3</name>
    <dbReference type="NCBI Taxonomy" id="2774055"/>
    <lineage>
        <taxon>Bacteria</taxon>
        <taxon>Pseudomonadati</taxon>
        <taxon>Pseudomonadota</taxon>
        <taxon>Gammaproteobacteria</taxon>
        <taxon>Enterobacterales</taxon>
        <taxon>Enterobacteriaceae</taxon>
        <taxon>Kluyvera</taxon>
    </lineage>
</organism>
<dbReference type="AlphaFoldDB" id="A0A248KGI7"/>
<evidence type="ECO:0000313" key="1">
    <source>
        <dbReference type="EMBL" id="ASG62963.1"/>
    </source>
</evidence>
<dbReference type="EMBL" id="CP022114">
    <property type="protein sequence ID" value="ASG62963.1"/>
    <property type="molecule type" value="Genomic_DNA"/>
</dbReference>
<proteinExistence type="predicted"/>
<accession>A0A248KGI7</accession>
<protein>
    <submittedName>
        <fullName evidence="1">Uncharacterized protein</fullName>
    </submittedName>
</protein>
<gene>
    <name evidence="1" type="ORF">CEW81_06590</name>
</gene>
<name>A0A248KGI7_9ENTR</name>